<comment type="cofactor">
    <cofactor evidence="1">
        <name>FAD</name>
        <dbReference type="ChEBI" id="CHEBI:57692"/>
    </cofactor>
</comment>
<organism evidence="4 5">
    <name type="scientific">Bacillus xiapuensis</name>
    <dbReference type="NCBI Taxonomy" id="2014075"/>
    <lineage>
        <taxon>Bacteria</taxon>
        <taxon>Bacillati</taxon>
        <taxon>Bacillota</taxon>
        <taxon>Bacilli</taxon>
        <taxon>Bacillales</taxon>
        <taxon>Bacillaceae</taxon>
        <taxon>Bacillus</taxon>
    </lineage>
</organism>
<sequence>MARTPLAKLMKKAYMMVHAEMEKQTHDGQAIVQETMIPKSVQIHSKSEKDQPLNECKGNHGTPKIVIVGAGLAGLTCAYRLKQAGISTMIYEATDRVGGRCRTRRGYFKDGQIVEQGGELIDTNHQEIQELAKELGLEIDDLYEAETKGTEPVYFFDGQPYTYKEAANDFMGIYPKLQKDLKEAGETTRYHHYTTRGYELDHMSIVDYINETVPGGTGSRFGQLLTIAYTIEYGADAHLQSALNLLYLLGFAHSYFMYGESDERYHIRGGNDQLPMLLAKNLNGQIRFNSELIKIEQNEMVRLVFKNKENEWEILADKVILCIPFNILRNIDFKNARFQPLKKIAIQELGMGVNTKLHAQFAKRYWCELGNNGETLANMGYQQTFESTRAQLGDAGILVNYTGGENAANQVGSTDDRIRELTKKFLDQLELVLPGSVMNWNGLSTLDHWLSNQWSKGSYSFWKVGQYTKFAGIEGEREGNIYFAGEHTSIQHQGFLNGAVETGERAAKEVINDVKD</sequence>
<keyword evidence="5" id="KW-1185">Reference proteome</keyword>
<reference evidence="4 5" key="1">
    <citation type="submission" date="2023-03" db="EMBL/GenBank/DDBJ databases">
        <title>Bacillus Genome Sequencing.</title>
        <authorList>
            <person name="Dunlap C."/>
        </authorList>
    </citation>
    <scope>NUCLEOTIDE SEQUENCE [LARGE SCALE GENOMIC DNA]</scope>
    <source>
        <strain evidence="4 5">B-14544</strain>
    </source>
</reference>
<dbReference type="RefSeq" id="WP_327969112.1">
    <property type="nucleotide sequence ID" value="NZ_JARMQG010000253.1"/>
</dbReference>
<protein>
    <submittedName>
        <fullName evidence="4">NAD(P)/FAD-dependent oxidoreductase</fullName>
    </submittedName>
</protein>
<dbReference type="Gene3D" id="1.10.405.10">
    <property type="entry name" value="Guanine Nucleotide Dissociation Inhibitor, domain 1"/>
    <property type="match status" value="1"/>
</dbReference>
<dbReference type="PANTHER" id="PTHR10742:SF410">
    <property type="entry name" value="LYSINE-SPECIFIC HISTONE DEMETHYLASE 2"/>
    <property type="match status" value="1"/>
</dbReference>
<evidence type="ECO:0000313" key="4">
    <source>
        <dbReference type="EMBL" id="MED3564002.1"/>
    </source>
</evidence>
<dbReference type="InterPro" id="IPR002937">
    <property type="entry name" value="Amino_oxidase"/>
</dbReference>
<keyword evidence="2" id="KW-0560">Oxidoreductase</keyword>
<name>A0ABU6NCR3_9BACI</name>
<accession>A0ABU6NCR3</accession>
<gene>
    <name evidence="4" type="ORF">P4447_16375</name>
</gene>
<dbReference type="SUPFAM" id="SSF51905">
    <property type="entry name" value="FAD/NAD(P)-binding domain"/>
    <property type="match status" value="1"/>
</dbReference>
<feature type="domain" description="Amine oxidase" evidence="3">
    <location>
        <begin position="72"/>
        <end position="511"/>
    </location>
</feature>
<dbReference type="EMBL" id="JARMQG010000253">
    <property type="protein sequence ID" value="MED3564002.1"/>
    <property type="molecule type" value="Genomic_DNA"/>
</dbReference>
<evidence type="ECO:0000313" key="5">
    <source>
        <dbReference type="Proteomes" id="UP001330749"/>
    </source>
</evidence>
<proteinExistence type="predicted"/>
<evidence type="ECO:0000256" key="2">
    <source>
        <dbReference type="ARBA" id="ARBA00023002"/>
    </source>
</evidence>
<comment type="caution">
    <text evidence="4">The sequence shown here is derived from an EMBL/GenBank/DDBJ whole genome shotgun (WGS) entry which is preliminary data.</text>
</comment>
<dbReference type="InterPro" id="IPR036188">
    <property type="entry name" value="FAD/NAD-bd_sf"/>
</dbReference>
<dbReference type="Pfam" id="PF01593">
    <property type="entry name" value="Amino_oxidase"/>
    <property type="match status" value="1"/>
</dbReference>
<dbReference type="PANTHER" id="PTHR10742">
    <property type="entry name" value="FLAVIN MONOAMINE OXIDASE"/>
    <property type="match status" value="1"/>
</dbReference>
<dbReference type="Gene3D" id="3.50.50.60">
    <property type="entry name" value="FAD/NAD(P)-binding domain"/>
    <property type="match status" value="1"/>
</dbReference>
<dbReference type="InterPro" id="IPR050281">
    <property type="entry name" value="Flavin_monoamine_oxidase"/>
</dbReference>
<dbReference type="PRINTS" id="PR00757">
    <property type="entry name" value="AMINEOXDASEF"/>
</dbReference>
<dbReference type="InterPro" id="IPR001613">
    <property type="entry name" value="Flavin_amine_oxidase"/>
</dbReference>
<dbReference type="Proteomes" id="UP001330749">
    <property type="component" value="Unassembled WGS sequence"/>
</dbReference>
<evidence type="ECO:0000259" key="3">
    <source>
        <dbReference type="Pfam" id="PF01593"/>
    </source>
</evidence>
<evidence type="ECO:0000256" key="1">
    <source>
        <dbReference type="ARBA" id="ARBA00001974"/>
    </source>
</evidence>
<dbReference type="SUPFAM" id="SSF54373">
    <property type="entry name" value="FAD-linked reductases, C-terminal domain"/>
    <property type="match status" value="1"/>
</dbReference>
<dbReference type="Gene3D" id="3.90.660.10">
    <property type="match status" value="1"/>
</dbReference>